<reference evidence="3" key="1">
    <citation type="journal article" date="2020" name="PLoS Negl. Trop. Dis.">
        <title>High-quality nuclear genome for Sarcoptes scabiei-A critical resource for a neglected parasite.</title>
        <authorList>
            <person name="Korhonen P.K."/>
            <person name="Gasser R.B."/>
            <person name="Ma G."/>
            <person name="Wang T."/>
            <person name="Stroehlein A.J."/>
            <person name="Young N.D."/>
            <person name="Ang C.S."/>
            <person name="Fernando D.D."/>
            <person name="Lu H.C."/>
            <person name="Taylor S."/>
            <person name="Reynolds S.L."/>
            <person name="Mofiz E."/>
            <person name="Najaraj S.H."/>
            <person name="Gowda H."/>
            <person name="Madugundu A."/>
            <person name="Renuse S."/>
            <person name="Holt D."/>
            <person name="Pandey A."/>
            <person name="Papenfuss A.T."/>
            <person name="Fischer K."/>
        </authorList>
    </citation>
    <scope>NUCLEOTIDE SEQUENCE [LARGE SCALE GENOMIC DNA]</scope>
</reference>
<dbReference type="GO" id="GO:0003924">
    <property type="term" value="F:GTPase activity"/>
    <property type="evidence" value="ECO:0007669"/>
    <property type="project" value="InterPro"/>
</dbReference>
<dbReference type="SUPFAM" id="SSF52540">
    <property type="entry name" value="P-loop containing nucleoside triphosphate hydrolases"/>
    <property type="match status" value="1"/>
</dbReference>
<dbReference type="Gene3D" id="3.40.50.300">
    <property type="entry name" value="P-loop containing nucleotide triphosphate hydrolases"/>
    <property type="match status" value="1"/>
</dbReference>
<name>A0A834R754_SARSC</name>
<reference evidence="1" key="2">
    <citation type="submission" date="2020-01" db="EMBL/GenBank/DDBJ databases">
        <authorList>
            <person name="Korhonen P.K.K."/>
            <person name="Guangxu M.G."/>
            <person name="Wang T.W."/>
            <person name="Stroehlein A.J.S."/>
            <person name="Young N.D."/>
            <person name="Ang C.-S.A."/>
            <person name="Fernando D.W.F."/>
            <person name="Lu H.L."/>
            <person name="Taylor S.T."/>
            <person name="Ehtesham M.E.M."/>
            <person name="Najaraj S.H.N."/>
            <person name="Harsha G.H.G."/>
            <person name="Madugundu A.M."/>
            <person name="Renuse S.R."/>
            <person name="Holt D.H."/>
            <person name="Pandey A.P."/>
            <person name="Papenfuss A.P."/>
            <person name="Gasser R.B.G."/>
            <person name="Fischer K.F."/>
        </authorList>
    </citation>
    <scope>NUCLEOTIDE SEQUENCE</scope>
    <source>
        <strain evidence="1">SSS_KF_BRIS2020</strain>
    </source>
</reference>
<dbReference type="OrthoDB" id="6509596at2759"/>
<proteinExistence type="predicted"/>
<reference evidence="2" key="3">
    <citation type="submission" date="2022-06" db="UniProtKB">
        <authorList>
            <consortium name="EnsemblMetazoa"/>
        </authorList>
    </citation>
    <scope>IDENTIFICATION</scope>
</reference>
<dbReference type="GO" id="GO:0005525">
    <property type="term" value="F:GTP binding"/>
    <property type="evidence" value="ECO:0007669"/>
    <property type="project" value="InterPro"/>
</dbReference>
<dbReference type="PROSITE" id="PS51419">
    <property type="entry name" value="RAB"/>
    <property type="match status" value="1"/>
</dbReference>
<dbReference type="InterPro" id="IPR027417">
    <property type="entry name" value="P-loop_NTPase"/>
</dbReference>
<organism evidence="1">
    <name type="scientific">Sarcoptes scabiei</name>
    <name type="common">Itch mite</name>
    <name type="synonym">Acarus scabiei</name>
    <dbReference type="NCBI Taxonomy" id="52283"/>
    <lineage>
        <taxon>Eukaryota</taxon>
        <taxon>Metazoa</taxon>
        <taxon>Ecdysozoa</taxon>
        <taxon>Arthropoda</taxon>
        <taxon>Chelicerata</taxon>
        <taxon>Arachnida</taxon>
        <taxon>Acari</taxon>
        <taxon>Acariformes</taxon>
        <taxon>Sarcoptiformes</taxon>
        <taxon>Astigmata</taxon>
        <taxon>Psoroptidia</taxon>
        <taxon>Sarcoptoidea</taxon>
        <taxon>Sarcoptidae</taxon>
        <taxon>Sarcoptinae</taxon>
        <taxon>Sarcoptes</taxon>
    </lineage>
</organism>
<dbReference type="AlphaFoldDB" id="A0A834R754"/>
<evidence type="ECO:0000313" key="2">
    <source>
        <dbReference type="EnsemblMetazoa" id="KAF7491306.1"/>
    </source>
</evidence>
<sequence length="234" mass="27740">MSSLYHRVTHKVLVLGPSGSGKSCLIESLLDRTKRPYKQNHSNSAPTIKQCIYSQSVPFREIQIEMKVFERTIDGPICRSLMQPFYSQLDTIIGVYDQTDHFHSFQKLQLALDSLLALYKGTKSPTIYVLGNVRDRRACTRECPFEEVRDYIERIGAQQMYNYCFASRHIKAFHHVIMLNAYRKHFCHQQFLSENYANAIENCRKHIYCVEKRNKTNRSTMNYLENHRYRYRHR</sequence>
<dbReference type="EnsemblMetazoa" id="SSS_576s_mrna">
    <property type="protein sequence ID" value="KAF7491306.1"/>
    <property type="gene ID" value="SSS_576"/>
</dbReference>
<evidence type="ECO:0000313" key="3">
    <source>
        <dbReference type="Proteomes" id="UP000070412"/>
    </source>
</evidence>
<dbReference type="Pfam" id="PF00071">
    <property type="entry name" value="Ras"/>
    <property type="match status" value="1"/>
</dbReference>
<evidence type="ECO:0000313" key="1">
    <source>
        <dbReference type="EMBL" id="KAF7491306.1"/>
    </source>
</evidence>
<keyword evidence="3" id="KW-1185">Reference proteome</keyword>
<dbReference type="EMBL" id="WVUK01000060">
    <property type="protein sequence ID" value="KAF7491306.1"/>
    <property type="molecule type" value="Genomic_DNA"/>
</dbReference>
<gene>
    <name evidence="1" type="ORF">SSS_576</name>
</gene>
<dbReference type="Proteomes" id="UP000070412">
    <property type="component" value="Unassembled WGS sequence"/>
</dbReference>
<protein>
    <submittedName>
        <fullName evidence="1 2">Uncharacterized protein</fullName>
    </submittedName>
</protein>
<dbReference type="InterPro" id="IPR001806">
    <property type="entry name" value="Small_GTPase"/>
</dbReference>
<accession>A0A834R754</accession>